<accession>A0A1S2P8X7</accession>
<dbReference type="GO" id="GO:0009253">
    <property type="term" value="P:peptidoglycan catabolic process"/>
    <property type="evidence" value="ECO:0007669"/>
    <property type="project" value="InterPro"/>
</dbReference>
<keyword evidence="3" id="KW-0732">Signal</keyword>
<feature type="chain" id="PRO_5010320525" evidence="3">
    <location>
        <begin position="34"/>
        <end position="434"/>
    </location>
</feature>
<keyword evidence="7" id="KW-1185">Reference proteome</keyword>
<dbReference type="SMART" id="SM00644">
    <property type="entry name" value="Ami_2"/>
    <property type="match status" value="1"/>
</dbReference>
<evidence type="ECO:0000256" key="1">
    <source>
        <dbReference type="ARBA" id="ARBA00007553"/>
    </source>
</evidence>
<dbReference type="GO" id="GO:0008745">
    <property type="term" value="F:N-acetylmuramoyl-L-alanine amidase activity"/>
    <property type="evidence" value="ECO:0007669"/>
    <property type="project" value="InterPro"/>
</dbReference>
<dbReference type="AlphaFoldDB" id="A0A1S2P8X7"/>
<evidence type="ECO:0000256" key="3">
    <source>
        <dbReference type="SAM" id="SignalP"/>
    </source>
</evidence>
<feature type="region of interest" description="Disordered" evidence="2">
    <location>
        <begin position="165"/>
        <end position="231"/>
    </location>
</feature>
<evidence type="ECO:0000259" key="5">
    <source>
        <dbReference type="SMART" id="SM00701"/>
    </source>
</evidence>
<feature type="domain" description="Peptidoglycan recognition protein family" evidence="5">
    <location>
        <begin position="239"/>
        <end position="387"/>
    </location>
</feature>
<dbReference type="CDD" id="cd06583">
    <property type="entry name" value="PGRP"/>
    <property type="match status" value="1"/>
</dbReference>
<evidence type="ECO:0000313" key="6">
    <source>
        <dbReference type="EMBL" id="OIJ90158.1"/>
    </source>
</evidence>
<comment type="caution">
    <text evidence="6">The sequence shown here is derived from an EMBL/GenBank/DDBJ whole genome shotgun (WGS) entry which is preliminary data.</text>
</comment>
<dbReference type="STRING" id="1428652.BIV24_18510"/>
<name>A0A1S2P8X7_9ACTN</name>
<feature type="domain" description="N-acetylmuramoyl-L-alanine amidase" evidence="4">
    <location>
        <begin position="253"/>
        <end position="414"/>
    </location>
</feature>
<dbReference type="RefSeq" id="WP_071367453.1">
    <property type="nucleotide sequence ID" value="NZ_MLYP01000047.1"/>
</dbReference>
<dbReference type="GO" id="GO:0008270">
    <property type="term" value="F:zinc ion binding"/>
    <property type="evidence" value="ECO:0007669"/>
    <property type="project" value="InterPro"/>
</dbReference>
<protein>
    <submittedName>
        <fullName evidence="6">N-acetylmuramoyl-L-alanine amidase</fullName>
    </submittedName>
</protein>
<dbReference type="InterPro" id="IPR015510">
    <property type="entry name" value="PGRP"/>
</dbReference>
<dbReference type="InterPro" id="IPR006619">
    <property type="entry name" value="PGRP_domain_met/bac"/>
</dbReference>
<feature type="compositionally biased region" description="Basic and acidic residues" evidence="2">
    <location>
        <begin position="115"/>
        <end position="132"/>
    </location>
</feature>
<evidence type="ECO:0000313" key="7">
    <source>
        <dbReference type="Proteomes" id="UP000179935"/>
    </source>
</evidence>
<dbReference type="Pfam" id="PF01510">
    <property type="entry name" value="Amidase_2"/>
    <property type="match status" value="1"/>
</dbReference>
<dbReference type="PANTHER" id="PTHR11022:SF41">
    <property type="entry name" value="PEPTIDOGLYCAN-RECOGNITION PROTEIN LC-RELATED"/>
    <property type="match status" value="1"/>
</dbReference>
<organism evidence="6 7">
    <name type="scientific">Streptomyces colonosanans</name>
    <dbReference type="NCBI Taxonomy" id="1428652"/>
    <lineage>
        <taxon>Bacteria</taxon>
        <taxon>Bacillati</taxon>
        <taxon>Actinomycetota</taxon>
        <taxon>Actinomycetes</taxon>
        <taxon>Kitasatosporales</taxon>
        <taxon>Streptomycetaceae</taxon>
        <taxon>Streptomyces</taxon>
    </lineage>
</organism>
<feature type="region of interest" description="Disordered" evidence="2">
    <location>
        <begin position="115"/>
        <end position="144"/>
    </location>
</feature>
<evidence type="ECO:0000256" key="2">
    <source>
        <dbReference type="SAM" id="MobiDB-lite"/>
    </source>
</evidence>
<gene>
    <name evidence="6" type="ORF">BIV24_18510</name>
</gene>
<comment type="similarity">
    <text evidence="1">Belongs to the N-acetylmuramoyl-L-alanine amidase 2 family.</text>
</comment>
<dbReference type="InterPro" id="IPR036505">
    <property type="entry name" value="Amidase/PGRP_sf"/>
</dbReference>
<dbReference type="Proteomes" id="UP000179935">
    <property type="component" value="Unassembled WGS sequence"/>
</dbReference>
<dbReference type="SMART" id="SM00701">
    <property type="entry name" value="PGRP"/>
    <property type="match status" value="1"/>
</dbReference>
<dbReference type="Gene3D" id="3.40.80.10">
    <property type="entry name" value="Peptidoglycan recognition protein-like"/>
    <property type="match status" value="1"/>
</dbReference>
<feature type="signal peptide" evidence="3">
    <location>
        <begin position="1"/>
        <end position="33"/>
    </location>
</feature>
<dbReference type="InterPro" id="IPR002502">
    <property type="entry name" value="Amidase_domain"/>
</dbReference>
<dbReference type="SUPFAM" id="SSF55846">
    <property type="entry name" value="N-acetylmuramoyl-L-alanine amidase-like"/>
    <property type="match status" value="1"/>
</dbReference>
<proteinExistence type="inferred from homology"/>
<dbReference type="EMBL" id="MLYP01000047">
    <property type="protein sequence ID" value="OIJ90158.1"/>
    <property type="molecule type" value="Genomic_DNA"/>
</dbReference>
<reference evidence="6 7" key="1">
    <citation type="submission" date="2016-10" db="EMBL/GenBank/DDBJ databases">
        <title>Genome sequence of Streptomyces sp. MUSC 93.</title>
        <authorList>
            <person name="Lee L.-H."/>
            <person name="Ser H.-L."/>
            <person name="Law J.W.-F."/>
        </authorList>
    </citation>
    <scope>NUCLEOTIDE SEQUENCE [LARGE SCALE GENOMIC DNA]</scope>
    <source>
        <strain evidence="6 7">MUSC 93</strain>
    </source>
</reference>
<evidence type="ECO:0000259" key="4">
    <source>
        <dbReference type="SMART" id="SM00644"/>
    </source>
</evidence>
<dbReference type="PANTHER" id="PTHR11022">
    <property type="entry name" value="PEPTIDOGLYCAN RECOGNITION PROTEIN"/>
    <property type="match status" value="1"/>
</dbReference>
<sequence>MSKIMVMRKYLASSIGFTCAAALTLSLTLPAAAAGPVPADRSAIPGSTQSLRLVPLTSARTPGAAPEWGLAPQSVRTFSMIGVVWDDPGAELHGRAQIRTRASGTARWSGWQELEVHNDGHGPDRKTKEGRSNRLRGSTAPLWVGDSNGVEVRVRADETRAPALPDGLRVELIDPGAEPAKGAPEQSRDAAASEESEGGDLSGSLPGTDTTTSAVGDGSAPVNDRQLPALSKGVTASRPRIITRRGWGADESLREPGFVYTDKVKVAFVHHTATGNGYSCSQASSVIRGIYRYHVVSSGWRDIGYNFLVDRCGDIYEGRAGGADKPVLGAHTLGFNDSSMGVAAIGSFEDSTPSAAMVTSIARLAAWKLGLYGMDPRGKTYLRSGGGNRYPEGENARLNVISGHRDGYSTDCPGTLLYGKLGSVRSAAARYQGR</sequence>